<accession>A0AA48M0P8</accession>
<proteinExistence type="predicted"/>
<name>A0AA48M0P8_9ZZZZ</name>
<reference evidence="1" key="1">
    <citation type="submission" date="2023-07" db="EMBL/GenBank/DDBJ databases">
        <authorList>
            <person name="Pelsma A.J. K."/>
        </authorList>
    </citation>
    <scope>NUCLEOTIDE SEQUENCE</scope>
</reference>
<organism evidence="1">
    <name type="scientific">freshwater sediment metagenome</name>
    <dbReference type="NCBI Taxonomy" id="556182"/>
    <lineage>
        <taxon>unclassified sequences</taxon>
        <taxon>metagenomes</taxon>
        <taxon>ecological metagenomes</taxon>
    </lineage>
</organism>
<gene>
    <name evidence="1" type="ORF">AMST5_02789</name>
</gene>
<dbReference type="AlphaFoldDB" id="A0AA48M0P8"/>
<sequence>MKLKFCGYSRAGWPVHPKSVVAARWPVHPK</sequence>
<evidence type="ECO:0000313" key="1">
    <source>
        <dbReference type="EMBL" id="CAJ0876483.1"/>
    </source>
</evidence>
<protein>
    <submittedName>
        <fullName evidence="1">Uncharacterized protein</fullName>
    </submittedName>
</protein>
<dbReference type="EMBL" id="OY288114">
    <property type="protein sequence ID" value="CAJ0876483.1"/>
    <property type="molecule type" value="Genomic_DNA"/>
</dbReference>